<evidence type="ECO:0000313" key="1">
    <source>
        <dbReference type="EMBL" id="CAD9108746.1"/>
    </source>
</evidence>
<sequence length="136" mass="15005">MQRDELHRDLTRCIRQSSADLAELLIECHSDLAPCRMLTPCSRNTGASLAPEGTLTLANPLNLKSDDSDESHALYRKKPLHLDRGSVLGRSTSLADTRSDVHADVLVVDQSPPPITLRLLQQRSRLIPPPHQSAGR</sequence>
<proteinExistence type="predicted"/>
<dbReference type="AlphaFoldDB" id="A0A7S1Q025"/>
<accession>A0A7S1Q025</accession>
<dbReference type="EMBL" id="HBGF01016861">
    <property type="protein sequence ID" value="CAD9108746.1"/>
    <property type="molecule type" value="Transcribed_RNA"/>
</dbReference>
<protein>
    <submittedName>
        <fullName evidence="1">Uncharacterized protein</fullName>
    </submittedName>
</protein>
<reference evidence="1" key="1">
    <citation type="submission" date="2021-01" db="EMBL/GenBank/DDBJ databases">
        <authorList>
            <person name="Corre E."/>
            <person name="Pelletier E."/>
            <person name="Niang G."/>
            <person name="Scheremetjew M."/>
            <person name="Finn R."/>
            <person name="Kale V."/>
            <person name="Holt S."/>
            <person name="Cochrane G."/>
            <person name="Meng A."/>
            <person name="Brown T."/>
            <person name="Cohen L."/>
        </authorList>
    </citation>
    <scope>NUCLEOTIDE SEQUENCE</scope>
    <source>
        <strain evidence="1">CCAP 1951/1</strain>
    </source>
</reference>
<organism evidence="1">
    <name type="scientific">Neobodo designis</name>
    <name type="common">Flagellated protozoan</name>
    <name type="synonym">Bodo designis</name>
    <dbReference type="NCBI Taxonomy" id="312471"/>
    <lineage>
        <taxon>Eukaryota</taxon>
        <taxon>Discoba</taxon>
        <taxon>Euglenozoa</taxon>
        <taxon>Kinetoplastea</taxon>
        <taxon>Metakinetoplastina</taxon>
        <taxon>Neobodonida</taxon>
        <taxon>Neobodo</taxon>
    </lineage>
</organism>
<gene>
    <name evidence="1" type="ORF">NDES1114_LOCUS11079</name>
</gene>
<name>A0A7S1Q025_NEODS</name>